<sequence length="370" mass="42633">MDTPLLAEKVWTLSGEALCEEWERLYQKEIDPAHPDAYLQVDLFLFWCRAAEVSWEYCADRKQLEKNCYLLVHNLLHACGERQWSINEPLTALYQTGLREAAFRNQGEVQRIIPGVYPDMANENVLNALADVLAGESPETVRPLLHADHSEPMTDTQKAVLSIARTLIHSCSSRNYQLYAFLEEWRGRLEKSRMLAVSLNVHSTVAETASDMVTDLQEEEKRLLLQKEMLAKAVTAAQFRLYEAAIQKAGFLDPYTVEAQSLEEELVQSAAPLENERLRKQLTEKMLAGQFGRNLPALERLTVLLKKEQQLLQKITDLRNELKQVSREQRRSIRRMHLLTKTWHLSHHQNLLNDTPPKAPLVQEWIFPGK</sequence>
<organism evidence="2 3">
    <name type="scientific">Alkalicoccus urumqiensis</name>
    <name type="common">Bacillus urumqiensis</name>
    <dbReference type="NCBI Taxonomy" id="1548213"/>
    <lineage>
        <taxon>Bacteria</taxon>
        <taxon>Bacillati</taxon>
        <taxon>Bacillota</taxon>
        <taxon>Bacilli</taxon>
        <taxon>Bacillales</taxon>
        <taxon>Bacillaceae</taxon>
        <taxon>Alkalicoccus</taxon>
    </lineage>
</organism>
<dbReference type="RefSeq" id="WP_105958771.1">
    <property type="nucleotide sequence ID" value="NZ_PVNS01000005.1"/>
</dbReference>
<dbReference type="EMBL" id="PVNS01000005">
    <property type="protein sequence ID" value="PRO66088.1"/>
    <property type="molecule type" value="Genomic_DNA"/>
</dbReference>
<feature type="coiled-coil region" evidence="1">
    <location>
        <begin position="298"/>
        <end position="335"/>
    </location>
</feature>
<gene>
    <name evidence="2" type="ORF">C6I21_07260</name>
</gene>
<evidence type="ECO:0000313" key="2">
    <source>
        <dbReference type="EMBL" id="PRO66088.1"/>
    </source>
</evidence>
<keyword evidence="1" id="KW-0175">Coiled coil</keyword>
<keyword evidence="3" id="KW-1185">Reference proteome</keyword>
<protein>
    <submittedName>
        <fullName evidence="2">Uncharacterized protein</fullName>
    </submittedName>
</protein>
<proteinExistence type="predicted"/>
<accession>A0A2P6MIL4</accession>
<dbReference type="AlphaFoldDB" id="A0A2P6MIL4"/>
<dbReference type="Proteomes" id="UP000243650">
    <property type="component" value="Unassembled WGS sequence"/>
</dbReference>
<comment type="caution">
    <text evidence="2">The sequence shown here is derived from an EMBL/GenBank/DDBJ whole genome shotgun (WGS) entry which is preliminary data.</text>
</comment>
<evidence type="ECO:0000256" key="1">
    <source>
        <dbReference type="SAM" id="Coils"/>
    </source>
</evidence>
<evidence type="ECO:0000313" key="3">
    <source>
        <dbReference type="Proteomes" id="UP000243650"/>
    </source>
</evidence>
<reference evidence="2 3" key="1">
    <citation type="submission" date="2018-03" db="EMBL/GenBank/DDBJ databases">
        <title>Bacillus urumqiensis sp. nov., a moderately haloalkaliphilic bacterium isolated from a salt lake.</title>
        <authorList>
            <person name="Zhao B."/>
            <person name="Liao Z."/>
        </authorList>
    </citation>
    <scope>NUCLEOTIDE SEQUENCE [LARGE SCALE GENOMIC DNA]</scope>
    <source>
        <strain evidence="2 3">BZ-SZ-XJ18</strain>
    </source>
</reference>
<name>A0A2P6MIL4_ALKUR</name>